<evidence type="ECO:0000313" key="1">
    <source>
        <dbReference type="EMBL" id="KAK8175797.1"/>
    </source>
</evidence>
<accession>A0ABR1Y3N8</accession>
<gene>
    <name evidence="1" type="ORF">IWX90DRAFT_121910</name>
</gene>
<evidence type="ECO:0000313" key="2">
    <source>
        <dbReference type="Proteomes" id="UP001456524"/>
    </source>
</evidence>
<protein>
    <submittedName>
        <fullName evidence="1">Uncharacterized protein</fullName>
    </submittedName>
</protein>
<dbReference type="EMBL" id="JBBWUH010000002">
    <property type="protein sequence ID" value="KAK8175797.1"/>
    <property type="molecule type" value="Genomic_DNA"/>
</dbReference>
<dbReference type="Proteomes" id="UP001456524">
    <property type="component" value="Unassembled WGS sequence"/>
</dbReference>
<sequence>MASSAYESHGSSPHLTSPLLWPLSHLLECCPPVDHMASTRLCSSVRSLTAMRHCPSAASGGLLTCLHRVVCLLVLWSSLSHHSPSQRCGAERDLPFSCSTSTSSSFPVPGVASAKHQRKNKSLISFVLPSACERLQQLPSAPLSWPILSICHLKIAPVRPHPLCPQSRLTNFESDQPPSSICSNSGPCPILIGDS</sequence>
<keyword evidence="2" id="KW-1185">Reference proteome</keyword>
<name>A0ABR1Y3N8_9PEZI</name>
<organism evidence="1 2">
    <name type="scientific">Phyllosticta citrichinensis</name>
    <dbReference type="NCBI Taxonomy" id="1130410"/>
    <lineage>
        <taxon>Eukaryota</taxon>
        <taxon>Fungi</taxon>
        <taxon>Dikarya</taxon>
        <taxon>Ascomycota</taxon>
        <taxon>Pezizomycotina</taxon>
        <taxon>Dothideomycetes</taxon>
        <taxon>Dothideomycetes incertae sedis</taxon>
        <taxon>Botryosphaeriales</taxon>
        <taxon>Phyllostictaceae</taxon>
        <taxon>Phyllosticta</taxon>
    </lineage>
</organism>
<proteinExistence type="predicted"/>
<comment type="caution">
    <text evidence="1">The sequence shown here is derived from an EMBL/GenBank/DDBJ whole genome shotgun (WGS) entry which is preliminary data.</text>
</comment>
<reference evidence="1 2" key="1">
    <citation type="journal article" date="2022" name="G3 (Bethesda)">
        <title>Enemy or ally: a genomic approach to elucidate the lifestyle of Phyllosticta citrichinaensis.</title>
        <authorList>
            <person name="Buijs V.A."/>
            <person name="Groenewald J.Z."/>
            <person name="Haridas S."/>
            <person name="LaButti K.M."/>
            <person name="Lipzen A."/>
            <person name="Martin F.M."/>
            <person name="Barry K."/>
            <person name="Grigoriev I.V."/>
            <person name="Crous P.W."/>
            <person name="Seidl M.F."/>
        </authorList>
    </citation>
    <scope>NUCLEOTIDE SEQUENCE [LARGE SCALE GENOMIC DNA]</scope>
    <source>
        <strain evidence="1 2">CBS 129764</strain>
    </source>
</reference>